<dbReference type="GO" id="GO:0102710">
    <property type="term" value="F:D-inositol-3-phosphate glycosyltransferase activity"/>
    <property type="evidence" value="ECO:0007669"/>
    <property type="project" value="UniProtKB-EC"/>
</dbReference>
<evidence type="ECO:0000313" key="2">
    <source>
        <dbReference type="Proteomes" id="UP000248857"/>
    </source>
</evidence>
<evidence type="ECO:0000313" key="1">
    <source>
        <dbReference type="EMBL" id="PZD75241.1"/>
    </source>
</evidence>
<dbReference type="SUPFAM" id="SSF53756">
    <property type="entry name" value="UDP-Glycosyltransferase/glycogen phosphorylase"/>
    <property type="match status" value="1"/>
</dbReference>
<accession>A0A2W1K640</accession>
<keyword evidence="1" id="KW-0328">Glycosyltransferase</keyword>
<sequence>MPKPVLTIFYQFNPWHTTIGGIQTIIINFIKYAPPEFDVRLVGTGVDPNEPLGQWQEKELAGRKLSFLPLILVENDDVRGLIPTTLRYTGALLRQNFASNFMHFHRIEPTLATFQWNGDKTLVIHNDIEEQMSGSGGDKGSILWRYLPSVYFRLEKLLVGQFAEILSCNSNSCQFYRDRYPEIADRITFYQNTVDPEIFYPLPAEQRPAAREAFAKERSLPTDTRFLLFAGRLHPQKDPVLLVQTVAALQDPTVHQWH</sequence>
<keyword evidence="1" id="KW-0808">Transferase</keyword>
<protein>
    <submittedName>
        <fullName evidence="1">D-inositol-3-phosphate glycosyltransferase</fullName>
        <ecNumber evidence="1">2.4.1.250</ecNumber>
    </submittedName>
</protein>
<dbReference type="EC" id="2.4.1.250" evidence="1"/>
<dbReference type="AlphaFoldDB" id="A0A2W1K640"/>
<gene>
    <name evidence="1" type="primary">mshA_1</name>
    <name evidence="1" type="ORF">C1752_00205</name>
</gene>
<proteinExistence type="predicted"/>
<dbReference type="OrthoDB" id="9806653at2"/>
<organism evidence="1 2">
    <name type="scientific">Acaryochloris thomasi RCC1774</name>
    <dbReference type="NCBI Taxonomy" id="1764569"/>
    <lineage>
        <taxon>Bacteria</taxon>
        <taxon>Bacillati</taxon>
        <taxon>Cyanobacteriota</taxon>
        <taxon>Cyanophyceae</taxon>
        <taxon>Acaryochloridales</taxon>
        <taxon>Acaryochloridaceae</taxon>
        <taxon>Acaryochloris</taxon>
        <taxon>Acaryochloris thomasi</taxon>
    </lineage>
</organism>
<dbReference type="Proteomes" id="UP000248857">
    <property type="component" value="Unassembled WGS sequence"/>
</dbReference>
<dbReference type="RefSeq" id="WP_110984192.1">
    <property type="nucleotide sequence ID" value="NZ_CAWNWM010000001.1"/>
</dbReference>
<dbReference type="Gene3D" id="3.40.50.2000">
    <property type="entry name" value="Glycogen Phosphorylase B"/>
    <property type="match status" value="2"/>
</dbReference>
<name>A0A2W1K640_9CYAN</name>
<comment type="caution">
    <text evidence="1">The sequence shown here is derived from an EMBL/GenBank/DDBJ whole genome shotgun (WGS) entry which is preliminary data.</text>
</comment>
<dbReference type="EMBL" id="PQWO01000001">
    <property type="protein sequence ID" value="PZD75241.1"/>
    <property type="molecule type" value="Genomic_DNA"/>
</dbReference>
<reference evidence="1 2" key="1">
    <citation type="journal article" date="2018" name="Sci. Rep.">
        <title>A novel species of the marine cyanobacterium Acaryochloris with a unique pigment content and lifestyle.</title>
        <authorList>
            <person name="Partensky F."/>
            <person name="Six C."/>
            <person name="Ratin M."/>
            <person name="Garczarek L."/>
            <person name="Vaulot D."/>
            <person name="Probert I."/>
            <person name="Calteau A."/>
            <person name="Gourvil P."/>
            <person name="Marie D."/>
            <person name="Grebert T."/>
            <person name="Bouchier C."/>
            <person name="Le Panse S."/>
            <person name="Gachenot M."/>
            <person name="Rodriguez F."/>
            <person name="Garrido J.L."/>
        </authorList>
    </citation>
    <scope>NUCLEOTIDE SEQUENCE [LARGE SCALE GENOMIC DNA]</scope>
    <source>
        <strain evidence="1 2">RCC1774</strain>
    </source>
</reference>
<keyword evidence="2" id="KW-1185">Reference proteome</keyword>